<reference evidence="1 2" key="1">
    <citation type="submission" date="2019-08" db="EMBL/GenBank/DDBJ databases">
        <authorList>
            <person name="Peeters C."/>
        </authorList>
    </citation>
    <scope>NUCLEOTIDE SEQUENCE [LARGE SCALE GENOMIC DNA]</scope>
    <source>
        <strain evidence="1 2">LMG 31112</strain>
    </source>
</reference>
<dbReference type="EMBL" id="CABPSM010000005">
    <property type="protein sequence ID" value="VVE02726.1"/>
    <property type="molecule type" value="Genomic_DNA"/>
</dbReference>
<evidence type="ECO:0000313" key="1">
    <source>
        <dbReference type="EMBL" id="VVE02726.1"/>
    </source>
</evidence>
<sequence length="51" mass="6038">MKKSRFSEEQIIGMRKEADKRYEGRGPVPQARHIGRDVLYIRTVLDSKLMF</sequence>
<dbReference type="AlphaFoldDB" id="A0A5E4US38"/>
<proteinExistence type="predicted"/>
<protein>
    <submittedName>
        <fullName evidence="1">Uncharacterized protein</fullName>
    </submittedName>
</protein>
<keyword evidence="2" id="KW-1185">Reference proteome</keyword>
<evidence type="ECO:0000313" key="2">
    <source>
        <dbReference type="Proteomes" id="UP000343317"/>
    </source>
</evidence>
<organism evidence="1 2">
    <name type="scientific">Pandoraea horticolens</name>
    <dbReference type="NCBI Taxonomy" id="2508298"/>
    <lineage>
        <taxon>Bacteria</taxon>
        <taxon>Pseudomonadati</taxon>
        <taxon>Pseudomonadota</taxon>
        <taxon>Betaproteobacteria</taxon>
        <taxon>Burkholderiales</taxon>
        <taxon>Burkholderiaceae</taxon>
        <taxon>Pandoraea</taxon>
    </lineage>
</organism>
<name>A0A5E4US38_9BURK</name>
<accession>A0A5E4US38</accession>
<dbReference type="Proteomes" id="UP000343317">
    <property type="component" value="Unassembled WGS sequence"/>
</dbReference>
<gene>
    <name evidence="1" type="ORF">PHO31112_02220</name>
</gene>